<accession>A0ABP7UVP8</accession>
<dbReference type="SUPFAM" id="SSF49464">
    <property type="entry name" value="Carboxypeptidase regulatory domain-like"/>
    <property type="match status" value="1"/>
</dbReference>
<keyword evidence="11" id="KW-1185">Reference proteome</keyword>
<gene>
    <name evidence="10" type="ORF">GCM10022409_46260</name>
</gene>
<evidence type="ECO:0000256" key="1">
    <source>
        <dbReference type="ARBA" id="ARBA00004571"/>
    </source>
</evidence>
<dbReference type="InterPro" id="IPR036942">
    <property type="entry name" value="Beta-barrel_TonB_sf"/>
</dbReference>
<keyword evidence="6 8" id="KW-0472">Membrane</keyword>
<dbReference type="InterPro" id="IPR000531">
    <property type="entry name" value="Beta-barrel_TonB"/>
</dbReference>
<dbReference type="Pfam" id="PF13715">
    <property type="entry name" value="CarbopepD_reg_2"/>
    <property type="match status" value="1"/>
</dbReference>
<dbReference type="Gene3D" id="2.40.170.20">
    <property type="entry name" value="TonB-dependent receptor, beta-barrel domain"/>
    <property type="match status" value="1"/>
</dbReference>
<evidence type="ECO:0000256" key="4">
    <source>
        <dbReference type="ARBA" id="ARBA00022692"/>
    </source>
</evidence>
<dbReference type="Pfam" id="PF00593">
    <property type="entry name" value="TonB_dep_Rec_b-barrel"/>
    <property type="match status" value="1"/>
</dbReference>
<feature type="domain" description="TonB-dependent receptor-like beta-barrel" evidence="9">
    <location>
        <begin position="424"/>
        <end position="811"/>
    </location>
</feature>
<dbReference type="InterPro" id="IPR023996">
    <property type="entry name" value="TonB-dep_OMP_SusC/RagA"/>
</dbReference>
<comment type="subcellular location">
    <subcellularLocation>
        <location evidence="1 8">Cell outer membrane</location>
        <topology evidence="1 8">Multi-pass membrane protein</topology>
    </subcellularLocation>
</comment>
<evidence type="ECO:0000259" key="9">
    <source>
        <dbReference type="Pfam" id="PF00593"/>
    </source>
</evidence>
<evidence type="ECO:0000256" key="7">
    <source>
        <dbReference type="ARBA" id="ARBA00023237"/>
    </source>
</evidence>
<comment type="similarity">
    <text evidence="8">Belongs to the TonB-dependent receptor family.</text>
</comment>
<organism evidence="10 11">
    <name type="scientific">Hymenobacter glaciei</name>
    <dbReference type="NCBI Taxonomy" id="877209"/>
    <lineage>
        <taxon>Bacteria</taxon>
        <taxon>Pseudomonadati</taxon>
        <taxon>Bacteroidota</taxon>
        <taxon>Cytophagia</taxon>
        <taxon>Cytophagales</taxon>
        <taxon>Hymenobacteraceae</taxon>
        <taxon>Hymenobacter</taxon>
    </lineage>
</organism>
<keyword evidence="4 8" id="KW-0812">Transmembrane</keyword>
<proteinExistence type="inferred from homology"/>
<dbReference type="NCBIfam" id="TIGR04056">
    <property type="entry name" value="OMP_RagA_SusC"/>
    <property type="match status" value="1"/>
</dbReference>
<evidence type="ECO:0000256" key="3">
    <source>
        <dbReference type="ARBA" id="ARBA00022452"/>
    </source>
</evidence>
<dbReference type="EMBL" id="BAABDK010000034">
    <property type="protein sequence ID" value="GAA4053969.1"/>
    <property type="molecule type" value="Genomic_DNA"/>
</dbReference>
<evidence type="ECO:0000256" key="5">
    <source>
        <dbReference type="ARBA" id="ARBA00023077"/>
    </source>
</evidence>
<name>A0ABP7UVP8_9BACT</name>
<dbReference type="InterPro" id="IPR039426">
    <property type="entry name" value="TonB-dep_rcpt-like"/>
</dbReference>
<dbReference type="SUPFAM" id="SSF56935">
    <property type="entry name" value="Porins"/>
    <property type="match status" value="1"/>
</dbReference>
<reference evidence="11" key="1">
    <citation type="journal article" date="2019" name="Int. J. Syst. Evol. Microbiol.">
        <title>The Global Catalogue of Microorganisms (GCM) 10K type strain sequencing project: providing services to taxonomists for standard genome sequencing and annotation.</title>
        <authorList>
            <consortium name="The Broad Institute Genomics Platform"/>
            <consortium name="The Broad Institute Genome Sequencing Center for Infectious Disease"/>
            <person name="Wu L."/>
            <person name="Ma J."/>
        </authorList>
    </citation>
    <scope>NUCLEOTIDE SEQUENCE [LARGE SCALE GENOMIC DNA]</scope>
    <source>
        <strain evidence="11">JCM 17225</strain>
    </source>
</reference>
<keyword evidence="3 8" id="KW-1134">Transmembrane beta strand</keyword>
<dbReference type="Gene3D" id="2.60.40.1120">
    <property type="entry name" value="Carboxypeptidase-like, regulatory domain"/>
    <property type="match status" value="1"/>
</dbReference>
<evidence type="ECO:0000313" key="10">
    <source>
        <dbReference type="EMBL" id="GAA4053969.1"/>
    </source>
</evidence>
<keyword evidence="2 8" id="KW-0813">Transport</keyword>
<dbReference type="PROSITE" id="PS52016">
    <property type="entry name" value="TONB_DEPENDENT_REC_3"/>
    <property type="match status" value="1"/>
</dbReference>
<evidence type="ECO:0000256" key="2">
    <source>
        <dbReference type="ARBA" id="ARBA00022448"/>
    </source>
</evidence>
<comment type="caution">
    <text evidence="10">The sequence shown here is derived from an EMBL/GenBank/DDBJ whole genome shotgun (WGS) entry which is preliminary data.</text>
</comment>
<dbReference type="InterPro" id="IPR008969">
    <property type="entry name" value="CarboxyPept-like_regulatory"/>
</dbReference>
<evidence type="ECO:0000256" key="6">
    <source>
        <dbReference type="ARBA" id="ARBA00023136"/>
    </source>
</evidence>
<sequence>MVLLLMTGLLQQVHAQNRSLSGRVTDRSNGQGLPGVTVLVKGTTVGVSTNVDGSFSLDVPASATTLSISSIGYVTVEQPIGSNATFSVSLVPDAKQLGEVVVTGALGIQRQAREVGYATATLDSKELTQARPTNFVNGLAGKVSGLQIQTLNNSVNSTPRVTLRGSRSLTGNNEALIVIDGVITTNEVLGALNPDDVASTSVLKGANAAALYGSQASNGALIITTKKGSAGNSQVTFSHTSQFESIAFLPKFQTEFGPGSPDWFTNSGATPFTSDNSIDENYEHQYQGFENQQYGPRFDGSMRPFGYALPDGTVQMVSYEARPNERKNFFNTGYQSQNGVTFSGGDEKTKFFASYLNTHNNGIVPKDKFDRNNFRFNASRDFGRLNVGFNVAYINRKTDATANQDQSTSIYWNVFNTSVMAPLSQYKDYENDKFSDSNYGYYNAYYYNPYFVLDYNRLRDKRNTLQGDISASFKVYDWLRLQYRIGTTTSSQQSLTTQNKFTLASDSHKQISPYPGYFRDLNTSLSRVNSDFFITADKTFGDINVKAIVGNNVQLLDSRFAQIASTALAVPAPTEQINLSNRIGNLDGFSGRFQTRLYAFYSDLTLGYKDFLFVHGSGRYDNTSILGKGNRSFFYPGVDASFVFSNAIPALKDVSFLDYGKLRGGYTLVSQINLSSATGLGVAETGGAYALASTYSNGGGFPFGSNPSFTANGGLVQDNLLPENTRSAEAGLELSFLKSRVTAGVTYYSQQSTNQTISTTIPFSTGYQSLLLNAGEVRNYGLEADLNITPVRTENGLTVTVGGNFNYNNNEVISLPPGLTQLSLVGSGRSDINADLVAVVGQPFPVIQGTFYQRVAEGPQAGKIIMTKVTDPNDASLVRYVPLKDPGTKIFGNTQPKYKYGFNSSVSFKGFTLAGQGELRTGYVVYHAIGADLDFTGGGARSVQYGRQDFVYPNSAIPVVNGGVTTYVDNSGDKSVLTPGGSEFWANNPTWNRGIAENYVTSGMFFKVREVSLSYAVPAALTSRLGFVKGASVNFFGRNVFTWVPKENIYTDPEFSATQPGSNAIGINTFLQTPPTKFYGVTLTATL</sequence>
<keyword evidence="7 8" id="KW-0998">Cell outer membrane</keyword>
<keyword evidence="5" id="KW-0798">TonB box</keyword>
<dbReference type="InterPro" id="IPR037066">
    <property type="entry name" value="Plug_dom_sf"/>
</dbReference>
<protein>
    <submittedName>
        <fullName evidence="10">SusC/RagA family TonB-linked outer membrane protein</fullName>
    </submittedName>
</protein>
<evidence type="ECO:0000256" key="8">
    <source>
        <dbReference type="PROSITE-ProRule" id="PRU01360"/>
    </source>
</evidence>
<dbReference type="Gene3D" id="2.170.130.10">
    <property type="entry name" value="TonB-dependent receptor, plug domain"/>
    <property type="match status" value="1"/>
</dbReference>
<evidence type="ECO:0000313" key="11">
    <source>
        <dbReference type="Proteomes" id="UP001501469"/>
    </source>
</evidence>
<dbReference type="Proteomes" id="UP001501469">
    <property type="component" value="Unassembled WGS sequence"/>
</dbReference>